<organism evidence="2 3">
    <name type="scientific">Favolaschia claudopus</name>
    <dbReference type="NCBI Taxonomy" id="2862362"/>
    <lineage>
        <taxon>Eukaryota</taxon>
        <taxon>Fungi</taxon>
        <taxon>Dikarya</taxon>
        <taxon>Basidiomycota</taxon>
        <taxon>Agaricomycotina</taxon>
        <taxon>Agaricomycetes</taxon>
        <taxon>Agaricomycetidae</taxon>
        <taxon>Agaricales</taxon>
        <taxon>Marasmiineae</taxon>
        <taxon>Mycenaceae</taxon>
        <taxon>Favolaschia</taxon>
    </lineage>
</organism>
<accession>A0AAW0CM45</accession>
<dbReference type="AlphaFoldDB" id="A0AAW0CM45"/>
<evidence type="ECO:0000313" key="3">
    <source>
        <dbReference type="Proteomes" id="UP001362999"/>
    </source>
</evidence>
<gene>
    <name evidence="2" type="ORF">R3P38DRAFT_3350048</name>
</gene>
<reference evidence="2 3" key="1">
    <citation type="journal article" date="2024" name="J Genomics">
        <title>Draft genome sequencing and assembly of Favolaschia claudopus CIRM-BRFM 2984 isolated from oak limbs.</title>
        <authorList>
            <person name="Navarro D."/>
            <person name="Drula E."/>
            <person name="Chaduli D."/>
            <person name="Cazenave R."/>
            <person name="Ahrendt S."/>
            <person name="Wang J."/>
            <person name="Lipzen A."/>
            <person name="Daum C."/>
            <person name="Barry K."/>
            <person name="Grigoriev I.V."/>
            <person name="Favel A."/>
            <person name="Rosso M.N."/>
            <person name="Martin F."/>
        </authorList>
    </citation>
    <scope>NUCLEOTIDE SEQUENCE [LARGE SCALE GENOMIC DNA]</scope>
    <source>
        <strain evidence="2 3">CIRM-BRFM 2984</strain>
    </source>
</reference>
<comment type="caution">
    <text evidence="2">The sequence shown here is derived from an EMBL/GenBank/DDBJ whole genome shotgun (WGS) entry which is preliminary data.</text>
</comment>
<dbReference type="Proteomes" id="UP001362999">
    <property type="component" value="Unassembled WGS sequence"/>
</dbReference>
<protein>
    <submittedName>
        <fullName evidence="2">Uncharacterized protein</fullName>
    </submittedName>
</protein>
<name>A0AAW0CM45_9AGAR</name>
<proteinExistence type="predicted"/>
<sequence>MLPGSPTFIHGNSLALRYEIDAQKLCGSVSVTEEVVAHTFQSQGVRLGIRASETRPRTFRIGQVSAQVPHDPKFNPTLKISVGPKPHRRMIRRPSADGLQAIRLSSAVCLRSVCGRAAERRLRLQVVDRQVDFVIVGGRKLNWCYHIEVDDIRRMSTMILHPMGAVGKSRRRAQMFDEKVQAERFADHRNEAADPSRRMDD</sequence>
<dbReference type="EMBL" id="JAWWNJ010000016">
    <property type="protein sequence ID" value="KAK7040031.1"/>
    <property type="molecule type" value="Genomic_DNA"/>
</dbReference>
<feature type="region of interest" description="Disordered" evidence="1">
    <location>
        <begin position="180"/>
        <end position="201"/>
    </location>
</feature>
<keyword evidence="3" id="KW-1185">Reference proteome</keyword>
<evidence type="ECO:0000313" key="2">
    <source>
        <dbReference type="EMBL" id="KAK7040031.1"/>
    </source>
</evidence>
<evidence type="ECO:0000256" key="1">
    <source>
        <dbReference type="SAM" id="MobiDB-lite"/>
    </source>
</evidence>